<evidence type="ECO:0000313" key="1">
    <source>
        <dbReference type="EMBL" id="GAF98063.1"/>
    </source>
</evidence>
<dbReference type="AlphaFoldDB" id="X0TWW7"/>
<reference evidence="1" key="1">
    <citation type="journal article" date="2014" name="Front. Microbiol.">
        <title>High frequency of phylogenetically diverse reductive dehalogenase-homologous genes in deep subseafloor sedimentary metagenomes.</title>
        <authorList>
            <person name="Kawai M."/>
            <person name="Futagami T."/>
            <person name="Toyoda A."/>
            <person name="Takaki Y."/>
            <person name="Nishi S."/>
            <person name="Hori S."/>
            <person name="Arai W."/>
            <person name="Tsubouchi T."/>
            <person name="Morono Y."/>
            <person name="Uchiyama I."/>
            <person name="Ito T."/>
            <person name="Fujiyama A."/>
            <person name="Inagaki F."/>
            <person name="Takami H."/>
        </authorList>
    </citation>
    <scope>NUCLEOTIDE SEQUENCE</scope>
    <source>
        <strain evidence="1">Expedition CK06-06</strain>
    </source>
</reference>
<name>X0TWW7_9ZZZZ</name>
<accession>X0TWW7</accession>
<feature type="non-terminal residue" evidence="1">
    <location>
        <position position="1"/>
    </location>
</feature>
<gene>
    <name evidence="1" type="ORF">S01H1_24774</name>
</gene>
<protein>
    <submittedName>
        <fullName evidence="1">Uncharacterized protein</fullName>
    </submittedName>
</protein>
<proteinExistence type="predicted"/>
<dbReference type="EMBL" id="BARS01014916">
    <property type="protein sequence ID" value="GAF98063.1"/>
    <property type="molecule type" value="Genomic_DNA"/>
</dbReference>
<sequence length="109" mass="11336">LASGDLTLDIQDNGKTFFQTTDAKTVTLPVTATPIFCTIVNAGAFGTVLLSVSPQAADKVQGPDLAGTNDKDHLNTKATARRGDYIRISNAGDANGAVVLEQVGTWATE</sequence>
<organism evidence="1">
    <name type="scientific">marine sediment metagenome</name>
    <dbReference type="NCBI Taxonomy" id="412755"/>
    <lineage>
        <taxon>unclassified sequences</taxon>
        <taxon>metagenomes</taxon>
        <taxon>ecological metagenomes</taxon>
    </lineage>
</organism>
<comment type="caution">
    <text evidence="1">The sequence shown here is derived from an EMBL/GenBank/DDBJ whole genome shotgun (WGS) entry which is preliminary data.</text>
</comment>